<proteinExistence type="predicted"/>
<dbReference type="RefSeq" id="XP_025550958.1">
    <property type="nucleotide sequence ID" value="XM_025698373.1"/>
</dbReference>
<dbReference type="STRING" id="1450537.A0A395HZV4"/>
<evidence type="ECO:0000313" key="3">
    <source>
        <dbReference type="Proteomes" id="UP000248961"/>
    </source>
</evidence>
<reference evidence="2 3" key="1">
    <citation type="submission" date="2018-02" db="EMBL/GenBank/DDBJ databases">
        <title>The genomes of Aspergillus section Nigri reveals drivers in fungal speciation.</title>
        <authorList>
            <consortium name="DOE Joint Genome Institute"/>
            <person name="Vesth T.C."/>
            <person name="Nybo J."/>
            <person name="Theobald S."/>
            <person name="Brandl J."/>
            <person name="Frisvad J.C."/>
            <person name="Nielsen K.F."/>
            <person name="Lyhne E.K."/>
            <person name="Kogle M.E."/>
            <person name="Kuo A."/>
            <person name="Riley R."/>
            <person name="Clum A."/>
            <person name="Nolan M."/>
            <person name="Lipzen A."/>
            <person name="Salamov A."/>
            <person name="Henrissat B."/>
            <person name="Wiebenga A."/>
            <person name="De vries R.P."/>
            <person name="Grigoriev I.V."/>
            <person name="Mortensen U.H."/>
            <person name="Andersen M.R."/>
            <person name="Baker S.E."/>
        </authorList>
    </citation>
    <scope>NUCLEOTIDE SEQUENCE [LARGE SCALE GENOMIC DNA]</scope>
    <source>
        <strain evidence="2 3">CBS 101889</strain>
    </source>
</reference>
<feature type="domain" description="Cyanovirin-N" evidence="1">
    <location>
        <begin position="2"/>
        <end position="106"/>
    </location>
</feature>
<accession>A0A395HZV4</accession>
<dbReference type="SUPFAM" id="SSF51322">
    <property type="entry name" value="Cyanovirin-N"/>
    <property type="match status" value="1"/>
</dbReference>
<sequence length="107" mass="11996">MSFHESAVPGSIRLEGPCLHALLRDEQGGERPAMVDLDQFIGNNDGHFQWGGNNFFETARGVYFDIEGGANVPVLRAELRDEQGGWRTADVNLAERLFNINGRFEFQ</sequence>
<evidence type="ECO:0000313" key="2">
    <source>
        <dbReference type="EMBL" id="RAL11804.1"/>
    </source>
</evidence>
<dbReference type="OrthoDB" id="2441380at2759"/>
<dbReference type="GeneID" id="37202662"/>
<dbReference type="EMBL" id="KZ824286">
    <property type="protein sequence ID" value="RAL11804.1"/>
    <property type="molecule type" value="Genomic_DNA"/>
</dbReference>
<dbReference type="Proteomes" id="UP000248961">
    <property type="component" value="Unassembled WGS sequence"/>
</dbReference>
<dbReference type="InterPro" id="IPR036673">
    <property type="entry name" value="Cyanovirin-N_sf"/>
</dbReference>
<evidence type="ECO:0000259" key="1">
    <source>
        <dbReference type="SMART" id="SM01111"/>
    </source>
</evidence>
<organism evidence="2 3">
    <name type="scientific">Aspergillus homomorphus (strain CBS 101889)</name>
    <dbReference type="NCBI Taxonomy" id="1450537"/>
    <lineage>
        <taxon>Eukaryota</taxon>
        <taxon>Fungi</taxon>
        <taxon>Dikarya</taxon>
        <taxon>Ascomycota</taxon>
        <taxon>Pezizomycotina</taxon>
        <taxon>Eurotiomycetes</taxon>
        <taxon>Eurotiomycetidae</taxon>
        <taxon>Eurotiales</taxon>
        <taxon>Aspergillaceae</taxon>
        <taxon>Aspergillus</taxon>
        <taxon>Aspergillus subgen. Circumdati</taxon>
    </lineage>
</organism>
<name>A0A395HZV4_ASPHC</name>
<protein>
    <submittedName>
        <fullName evidence="2">Cyanovirin-N</fullName>
    </submittedName>
</protein>
<dbReference type="Pfam" id="PF08881">
    <property type="entry name" value="CVNH"/>
    <property type="match status" value="1"/>
</dbReference>
<dbReference type="PANTHER" id="PTHR42076">
    <property type="entry name" value="CYANOVIRIN-N HOMOLOG"/>
    <property type="match status" value="1"/>
</dbReference>
<dbReference type="InterPro" id="IPR011058">
    <property type="entry name" value="Cyanovirin-N"/>
</dbReference>
<dbReference type="SMART" id="SM01111">
    <property type="entry name" value="CVNH"/>
    <property type="match status" value="1"/>
</dbReference>
<keyword evidence="3" id="KW-1185">Reference proteome</keyword>
<dbReference type="AlphaFoldDB" id="A0A395HZV4"/>
<dbReference type="Gene3D" id="2.30.60.10">
    <property type="entry name" value="Cyanovirin-N"/>
    <property type="match status" value="1"/>
</dbReference>
<dbReference type="PANTHER" id="PTHR42076:SF1">
    <property type="entry name" value="CYANOVIRIN-N DOMAIN-CONTAINING PROTEIN"/>
    <property type="match status" value="1"/>
</dbReference>
<gene>
    <name evidence="2" type="ORF">BO97DRAFT_443532</name>
</gene>
<dbReference type="VEuPathDB" id="FungiDB:BO97DRAFT_443532"/>